<dbReference type="InterPro" id="IPR051564">
    <property type="entry name" value="LRR_receptor-like_kinase"/>
</dbReference>
<dbReference type="InterPro" id="IPR011009">
    <property type="entry name" value="Kinase-like_dom_sf"/>
</dbReference>
<dbReference type="AlphaFoldDB" id="A0A1E5W8V6"/>
<dbReference type="PANTHER" id="PTHR48055">
    <property type="entry name" value="LEUCINE-RICH REPEAT RECEPTOR PROTEIN KINASE EMS1"/>
    <property type="match status" value="1"/>
</dbReference>
<dbReference type="GO" id="GO:0005524">
    <property type="term" value="F:ATP binding"/>
    <property type="evidence" value="ECO:0007669"/>
    <property type="project" value="InterPro"/>
</dbReference>
<dbReference type="InterPro" id="IPR000719">
    <property type="entry name" value="Prot_kinase_dom"/>
</dbReference>
<sequence length="136" mass="14931">MADGSLERCLYAEPPAELSLVQRVSICSDIAEGMAYLHHHSPDKVIHCDLKPSNVLINDDMTALISDFSISWQSAMSISVSTGTFGVLVLEVVTRRKPTDDMLEGGLSLHDWVRGHRYGRHTGAVVDPALARMVQD</sequence>
<evidence type="ECO:0000313" key="3">
    <source>
        <dbReference type="Proteomes" id="UP000095767"/>
    </source>
</evidence>
<gene>
    <name evidence="2" type="ORF">BAE44_0005169</name>
</gene>
<dbReference type="STRING" id="888268.A0A1E5W8V6"/>
<dbReference type="OrthoDB" id="680062at2759"/>
<comment type="caution">
    <text evidence="2">The sequence shown here is derived from an EMBL/GenBank/DDBJ whole genome shotgun (WGS) entry which is preliminary data.</text>
</comment>
<dbReference type="InterPro" id="IPR008271">
    <property type="entry name" value="Ser/Thr_kinase_AS"/>
</dbReference>
<dbReference type="PROSITE" id="PS50011">
    <property type="entry name" value="PROTEIN_KINASE_DOM"/>
    <property type="match status" value="1"/>
</dbReference>
<evidence type="ECO:0000259" key="1">
    <source>
        <dbReference type="PROSITE" id="PS50011"/>
    </source>
</evidence>
<keyword evidence="3" id="KW-1185">Reference proteome</keyword>
<feature type="domain" description="Protein kinase" evidence="1">
    <location>
        <begin position="1"/>
        <end position="136"/>
    </location>
</feature>
<dbReference type="InterPro" id="IPR001245">
    <property type="entry name" value="Ser-Thr/Tyr_kinase_cat_dom"/>
</dbReference>
<protein>
    <recommendedName>
        <fullName evidence="1">Protein kinase domain-containing protein</fullName>
    </recommendedName>
</protein>
<dbReference type="GO" id="GO:0004672">
    <property type="term" value="F:protein kinase activity"/>
    <property type="evidence" value="ECO:0007669"/>
    <property type="project" value="InterPro"/>
</dbReference>
<dbReference type="Proteomes" id="UP000095767">
    <property type="component" value="Unassembled WGS sequence"/>
</dbReference>
<dbReference type="GO" id="GO:0016020">
    <property type="term" value="C:membrane"/>
    <property type="evidence" value="ECO:0007669"/>
    <property type="project" value="TreeGrafter"/>
</dbReference>
<dbReference type="Gene3D" id="1.10.510.10">
    <property type="entry name" value="Transferase(Phosphotransferase) domain 1"/>
    <property type="match status" value="1"/>
</dbReference>
<proteinExistence type="predicted"/>
<dbReference type="EMBL" id="LWDX02017493">
    <property type="protein sequence ID" value="OEL33812.1"/>
    <property type="molecule type" value="Genomic_DNA"/>
</dbReference>
<dbReference type="PANTHER" id="PTHR48055:SF55">
    <property type="entry name" value="PROTEIN KINASE DOMAIN-CONTAINING PROTEIN"/>
    <property type="match status" value="1"/>
</dbReference>
<dbReference type="Pfam" id="PF07714">
    <property type="entry name" value="PK_Tyr_Ser-Thr"/>
    <property type="match status" value="1"/>
</dbReference>
<evidence type="ECO:0000313" key="2">
    <source>
        <dbReference type="EMBL" id="OEL33812.1"/>
    </source>
</evidence>
<organism evidence="2 3">
    <name type="scientific">Dichanthelium oligosanthes</name>
    <dbReference type="NCBI Taxonomy" id="888268"/>
    <lineage>
        <taxon>Eukaryota</taxon>
        <taxon>Viridiplantae</taxon>
        <taxon>Streptophyta</taxon>
        <taxon>Embryophyta</taxon>
        <taxon>Tracheophyta</taxon>
        <taxon>Spermatophyta</taxon>
        <taxon>Magnoliopsida</taxon>
        <taxon>Liliopsida</taxon>
        <taxon>Poales</taxon>
        <taxon>Poaceae</taxon>
        <taxon>PACMAD clade</taxon>
        <taxon>Panicoideae</taxon>
        <taxon>Panicodae</taxon>
        <taxon>Paniceae</taxon>
        <taxon>Dichantheliinae</taxon>
        <taxon>Dichanthelium</taxon>
    </lineage>
</organism>
<dbReference type="PROSITE" id="PS00108">
    <property type="entry name" value="PROTEIN_KINASE_ST"/>
    <property type="match status" value="1"/>
</dbReference>
<dbReference type="SUPFAM" id="SSF56112">
    <property type="entry name" value="Protein kinase-like (PK-like)"/>
    <property type="match status" value="1"/>
</dbReference>
<accession>A0A1E5W8V6</accession>
<name>A0A1E5W8V6_9POAL</name>
<reference evidence="2 3" key="1">
    <citation type="submission" date="2016-09" db="EMBL/GenBank/DDBJ databases">
        <title>The draft genome of Dichanthelium oligosanthes: A C3 panicoid grass species.</title>
        <authorList>
            <person name="Studer A.J."/>
            <person name="Schnable J.C."/>
            <person name="Brutnell T.P."/>
        </authorList>
    </citation>
    <scope>NUCLEOTIDE SEQUENCE [LARGE SCALE GENOMIC DNA]</scope>
    <source>
        <strain evidence="3">cv. Kellogg 1175</strain>
        <tissue evidence="2">Leaf</tissue>
    </source>
</reference>